<evidence type="ECO:0000256" key="1">
    <source>
        <dbReference type="SAM" id="MobiDB-lite"/>
    </source>
</evidence>
<protein>
    <submittedName>
        <fullName evidence="2">Uncharacterized protein</fullName>
    </submittedName>
</protein>
<keyword evidence="3" id="KW-1185">Reference proteome</keyword>
<reference evidence="2 3" key="1">
    <citation type="submission" date="2019-12" db="EMBL/GenBank/DDBJ databases">
        <authorList>
            <person name="Alioto T."/>
            <person name="Alioto T."/>
            <person name="Gomez Garrido J."/>
        </authorList>
    </citation>
    <scope>NUCLEOTIDE SEQUENCE [LARGE SCALE GENOMIC DNA]</scope>
</reference>
<feature type="compositionally biased region" description="Basic and acidic residues" evidence="1">
    <location>
        <begin position="44"/>
        <end position="53"/>
    </location>
</feature>
<dbReference type="Gramene" id="OE9A037699T1">
    <property type="protein sequence ID" value="OE9A037699C1"/>
    <property type="gene ID" value="OE9A037699"/>
</dbReference>
<evidence type="ECO:0000313" key="2">
    <source>
        <dbReference type="EMBL" id="CAA2971697.1"/>
    </source>
</evidence>
<name>A0A8S0QZW7_OLEEU</name>
<dbReference type="AlphaFoldDB" id="A0A8S0QZW7"/>
<organism evidence="2 3">
    <name type="scientific">Olea europaea subsp. europaea</name>
    <dbReference type="NCBI Taxonomy" id="158383"/>
    <lineage>
        <taxon>Eukaryota</taxon>
        <taxon>Viridiplantae</taxon>
        <taxon>Streptophyta</taxon>
        <taxon>Embryophyta</taxon>
        <taxon>Tracheophyta</taxon>
        <taxon>Spermatophyta</taxon>
        <taxon>Magnoliopsida</taxon>
        <taxon>eudicotyledons</taxon>
        <taxon>Gunneridae</taxon>
        <taxon>Pentapetalae</taxon>
        <taxon>asterids</taxon>
        <taxon>lamiids</taxon>
        <taxon>Lamiales</taxon>
        <taxon>Oleaceae</taxon>
        <taxon>Oleeae</taxon>
        <taxon>Olea</taxon>
    </lineage>
</organism>
<dbReference type="Proteomes" id="UP000594638">
    <property type="component" value="Unassembled WGS sequence"/>
</dbReference>
<dbReference type="EMBL" id="CACTIH010002022">
    <property type="protein sequence ID" value="CAA2971697.1"/>
    <property type="molecule type" value="Genomic_DNA"/>
</dbReference>
<accession>A0A8S0QZW7</accession>
<feature type="region of interest" description="Disordered" evidence="1">
    <location>
        <begin position="27"/>
        <end position="59"/>
    </location>
</feature>
<proteinExistence type="predicted"/>
<feature type="compositionally biased region" description="Polar residues" evidence="1">
    <location>
        <begin position="27"/>
        <end position="36"/>
    </location>
</feature>
<gene>
    <name evidence="2" type="ORF">OLEA9_A037699</name>
</gene>
<sequence length="59" mass="6781">MERRRGGGTHRLHRWCSNLTSTRALKLGSTLSSTAGAPQRRRASVTDDRERRDMKRKKS</sequence>
<comment type="caution">
    <text evidence="2">The sequence shown here is derived from an EMBL/GenBank/DDBJ whole genome shotgun (WGS) entry which is preliminary data.</text>
</comment>
<evidence type="ECO:0000313" key="3">
    <source>
        <dbReference type="Proteomes" id="UP000594638"/>
    </source>
</evidence>